<reference evidence="2 3" key="1">
    <citation type="submission" date="2021-06" db="EMBL/GenBank/DDBJ databases">
        <authorList>
            <person name="Kallberg Y."/>
            <person name="Tangrot J."/>
            <person name="Rosling A."/>
        </authorList>
    </citation>
    <scope>NUCLEOTIDE SEQUENCE [LARGE SCALE GENOMIC DNA]</scope>
    <source>
        <strain evidence="2 3">120-4 pot B 10/14</strain>
    </source>
</reference>
<feature type="region of interest" description="Disordered" evidence="1">
    <location>
        <begin position="49"/>
        <end position="77"/>
    </location>
</feature>
<proteinExistence type="predicted"/>
<sequence length="77" mass="8880">MKNSYRKKSISNIKKKKESYTDSNDEIASRDSNNELILEEKRYRISKKSNVTTHAPCTDSNNKISSGRRMATPNEKL</sequence>
<evidence type="ECO:0000313" key="3">
    <source>
        <dbReference type="Proteomes" id="UP000789901"/>
    </source>
</evidence>
<name>A0ABM8W3M9_GIGMA</name>
<gene>
    <name evidence="2" type="ORF">GMARGA_LOCUS2937</name>
</gene>
<feature type="region of interest" description="Disordered" evidence="1">
    <location>
        <begin position="1"/>
        <end position="34"/>
    </location>
</feature>
<evidence type="ECO:0000313" key="2">
    <source>
        <dbReference type="EMBL" id="CAG8516398.1"/>
    </source>
</evidence>
<dbReference type="Proteomes" id="UP000789901">
    <property type="component" value="Unassembled WGS sequence"/>
</dbReference>
<feature type="compositionally biased region" description="Basic residues" evidence="1">
    <location>
        <begin position="1"/>
        <end position="17"/>
    </location>
</feature>
<accession>A0ABM8W3M9</accession>
<organism evidence="2 3">
    <name type="scientific">Gigaspora margarita</name>
    <dbReference type="NCBI Taxonomy" id="4874"/>
    <lineage>
        <taxon>Eukaryota</taxon>
        <taxon>Fungi</taxon>
        <taxon>Fungi incertae sedis</taxon>
        <taxon>Mucoromycota</taxon>
        <taxon>Glomeromycotina</taxon>
        <taxon>Glomeromycetes</taxon>
        <taxon>Diversisporales</taxon>
        <taxon>Gigasporaceae</taxon>
        <taxon>Gigaspora</taxon>
    </lineage>
</organism>
<comment type="caution">
    <text evidence="2">The sequence shown here is derived from an EMBL/GenBank/DDBJ whole genome shotgun (WGS) entry which is preliminary data.</text>
</comment>
<evidence type="ECO:0000256" key="1">
    <source>
        <dbReference type="SAM" id="MobiDB-lite"/>
    </source>
</evidence>
<protein>
    <submittedName>
        <fullName evidence="2">12351_t:CDS:1</fullName>
    </submittedName>
</protein>
<dbReference type="EMBL" id="CAJVQB010000991">
    <property type="protein sequence ID" value="CAG8516398.1"/>
    <property type="molecule type" value="Genomic_DNA"/>
</dbReference>
<feature type="compositionally biased region" description="Polar residues" evidence="1">
    <location>
        <begin position="49"/>
        <end position="65"/>
    </location>
</feature>
<keyword evidence="3" id="KW-1185">Reference proteome</keyword>
<feature type="non-terminal residue" evidence="2">
    <location>
        <position position="77"/>
    </location>
</feature>